<evidence type="ECO:0000256" key="1">
    <source>
        <dbReference type="SAM" id="MobiDB-lite"/>
    </source>
</evidence>
<name>A0A4Z2GDN6_9TELE</name>
<organism evidence="2 3">
    <name type="scientific">Liparis tanakae</name>
    <name type="common">Tanaka's snailfish</name>
    <dbReference type="NCBI Taxonomy" id="230148"/>
    <lineage>
        <taxon>Eukaryota</taxon>
        <taxon>Metazoa</taxon>
        <taxon>Chordata</taxon>
        <taxon>Craniata</taxon>
        <taxon>Vertebrata</taxon>
        <taxon>Euteleostomi</taxon>
        <taxon>Actinopterygii</taxon>
        <taxon>Neopterygii</taxon>
        <taxon>Teleostei</taxon>
        <taxon>Neoteleostei</taxon>
        <taxon>Acanthomorphata</taxon>
        <taxon>Eupercaria</taxon>
        <taxon>Perciformes</taxon>
        <taxon>Cottioidei</taxon>
        <taxon>Cottales</taxon>
        <taxon>Liparidae</taxon>
        <taxon>Liparis</taxon>
    </lineage>
</organism>
<dbReference type="EMBL" id="SRLO01000581">
    <property type="protein sequence ID" value="TNN51459.1"/>
    <property type="molecule type" value="Genomic_DNA"/>
</dbReference>
<feature type="compositionally biased region" description="Polar residues" evidence="1">
    <location>
        <begin position="1"/>
        <end position="24"/>
    </location>
</feature>
<evidence type="ECO:0000313" key="3">
    <source>
        <dbReference type="Proteomes" id="UP000314294"/>
    </source>
</evidence>
<protein>
    <submittedName>
        <fullName evidence="2">Uncharacterized protein</fullName>
    </submittedName>
</protein>
<dbReference type="Proteomes" id="UP000314294">
    <property type="component" value="Unassembled WGS sequence"/>
</dbReference>
<comment type="caution">
    <text evidence="2">The sequence shown here is derived from an EMBL/GenBank/DDBJ whole genome shotgun (WGS) entry which is preliminary data.</text>
</comment>
<dbReference type="AlphaFoldDB" id="A0A4Z2GDN6"/>
<accession>A0A4Z2GDN6</accession>
<feature type="region of interest" description="Disordered" evidence="1">
    <location>
        <begin position="106"/>
        <end position="131"/>
    </location>
</feature>
<gene>
    <name evidence="2" type="ORF">EYF80_038309</name>
</gene>
<evidence type="ECO:0000313" key="2">
    <source>
        <dbReference type="EMBL" id="TNN51459.1"/>
    </source>
</evidence>
<proteinExistence type="predicted"/>
<reference evidence="2 3" key="1">
    <citation type="submission" date="2019-03" db="EMBL/GenBank/DDBJ databases">
        <title>First draft genome of Liparis tanakae, snailfish: a comprehensive survey of snailfish specific genes.</title>
        <authorList>
            <person name="Kim W."/>
            <person name="Song I."/>
            <person name="Jeong J.-H."/>
            <person name="Kim D."/>
            <person name="Kim S."/>
            <person name="Ryu S."/>
            <person name="Song J.Y."/>
            <person name="Lee S.K."/>
        </authorList>
    </citation>
    <scope>NUCLEOTIDE SEQUENCE [LARGE SCALE GENOMIC DNA]</scope>
    <source>
        <tissue evidence="2">Muscle</tissue>
    </source>
</reference>
<feature type="compositionally biased region" description="Polar residues" evidence="1">
    <location>
        <begin position="106"/>
        <end position="117"/>
    </location>
</feature>
<feature type="region of interest" description="Disordered" evidence="1">
    <location>
        <begin position="1"/>
        <end position="27"/>
    </location>
</feature>
<keyword evidence="3" id="KW-1185">Reference proteome</keyword>
<sequence>MVRPSLQTGPWSPLSVHSTASSQHPEVRLGLPEQLVGEEEAHGPRVGRHHGAHQAGALLLRLHAGVQVNDLSNGKVQHAAPFVYTGGCLACKLDADMNSIIRQAVSGGTNLPPTGQLPSARHTPDPPRTPHCRARRLLIESARLYAAQQSVINLVHSGTRQREAHIQSVKPL</sequence>